<dbReference type="Proteomes" id="UP001492380">
    <property type="component" value="Unassembled WGS sequence"/>
</dbReference>
<organism evidence="2 3">
    <name type="scientific">Phyllosticta capitalensis</name>
    <dbReference type="NCBI Taxonomy" id="121624"/>
    <lineage>
        <taxon>Eukaryota</taxon>
        <taxon>Fungi</taxon>
        <taxon>Dikarya</taxon>
        <taxon>Ascomycota</taxon>
        <taxon>Pezizomycotina</taxon>
        <taxon>Dothideomycetes</taxon>
        <taxon>Dothideomycetes incertae sedis</taxon>
        <taxon>Botryosphaeriales</taxon>
        <taxon>Phyllostictaceae</taxon>
        <taxon>Phyllosticta</taxon>
    </lineage>
</organism>
<accession>A0ABR1YJ61</accession>
<evidence type="ECO:0000256" key="1">
    <source>
        <dbReference type="SAM" id="MobiDB-lite"/>
    </source>
</evidence>
<proteinExistence type="predicted"/>
<evidence type="ECO:0000313" key="2">
    <source>
        <dbReference type="EMBL" id="KAK8231867.1"/>
    </source>
</evidence>
<comment type="caution">
    <text evidence="2">The sequence shown here is derived from an EMBL/GenBank/DDBJ whole genome shotgun (WGS) entry which is preliminary data.</text>
</comment>
<protein>
    <submittedName>
        <fullName evidence="2">Uncharacterized protein</fullName>
    </submittedName>
</protein>
<dbReference type="EMBL" id="JBBWRZ010000007">
    <property type="protein sequence ID" value="KAK8231867.1"/>
    <property type="molecule type" value="Genomic_DNA"/>
</dbReference>
<gene>
    <name evidence="2" type="ORF">HDK90DRAFT_289009</name>
</gene>
<keyword evidence="3" id="KW-1185">Reference proteome</keyword>
<feature type="region of interest" description="Disordered" evidence="1">
    <location>
        <begin position="398"/>
        <end position="419"/>
    </location>
</feature>
<name>A0ABR1YJ61_9PEZI</name>
<reference evidence="2 3" key="1">
    <citation type="submission" date="2024-04" db="EMBL/GenBank/DDBJ databases">
        <title>Phyllosticta paracitricarpa is synonymous to the EU quarantine fungus P. citricarpa based on phylogenomic analyses.</title>
        <authorList>
            <consortium name="Lawrence Berkeley National Laboratory"/>
            <person name="Van Ingen-Buijs V.A."/>
            <person name="Van Westerhoven A.C."/>
            <person name="Haridas S."/>
            <person name="Skiadas P."/>
            <person name="Martin F."/>
            <person name="Groenewald J.Z."/>
            <person name="Crous P.W."/>
            <person name="Seidl M.F."/>
        </authorList>
    </citation>
    <scope>NUCLEOTIDE SEQUENCE [LARGE SCALE GENOMIC DNA]</scope>
    <source>
        <strain evidence="2 3">CBS 123374</strain>
    </source>
</reference>
<evidence type="ECO:0000313" key="3">
    <source>
        <dbReference type="Proteomes" id="UP001492380"/>
    </source>
</evidence>
<sequence length="419" mass="44882">MKNLTFSTMARLAAAGPFPTLSIPQGAPMPTNVPKFPTLTDGIPLATGLPTHQGAPLPTLYPKTSAINGLPMPTLYPLGNGSEVPDAMSNFNHASLASAYPSMAGFPDYVPMADGSVLSPTQAAQWDWDLADFVPVYDGSVVPLPTPSSPVPTLPINIDAVPTALVTAFPSYNFTGASDVLQIDPPTIVADPEKNEYVVQVKGRVNETQEFIDDLQNNLPFLFPPVANATNATASCPSLARPQPTKYCHPEHCHNGHCHEKHCHKAQEISDLQKVDPAWVWSETSTAGPQDLNPCSQSFQRSHREQVADAIARLHQNATQNATATQNAVNRRRRVVLHTVSLGTAASDRSLAPVATTAALLPTTFRTALRRPATLIGGADDHIHSSRSTETYFGGALAPTDPPVMDEPAHYPRPTAESY</sequence>